<dbReference type="Gene3D" id="3.10.450.530">
    <property type="entry name" value="Ribonuclease toxin, BrnT, of type II toxin-antitoxin system"/>
    <property type="match status" value="1"/>
</dbReference>
<organism evidence="1 2">
    <name type="scientific">Candidatus Chloroploca mongolica</name>
    <dbReference type="NCBI Taxonomy" id="2528176"/>
    <lineage>
        <taxon>Bacteria</taxon>
        <taxon>Bacillati</taxon>
        <taxon>Chloroflexota</taxon>
        <taxon>Chloroflexia</taxon>
        <taxon>Chloroflexales</taxon>
        <taxon>Chloroflexineae</taxon>
        <taxon>Oscillochloridaceae</taxon>
        <taxon>Candidatus Chloroploca</taxon>
    </lineage>
</organism>
<sequence>MSDFLFEWDLFKAKINRQKHGVSFEEASTVFDDPLAVIFDDEAHSTYEHREIIIGTG</sequence>
<reference evidence="1 2" key="1">
    <citation type="submission" date="2021-03" db="EMBL/GenBank/DDBJ databases">
        <authorList>
            <person name="Grouzdev D.S."/>
        </authorList>
    </citation>
    <scope>NUCLEOTIDE SEQUENCE [LARGE SCALE GENOMIC DNA]</scope>
    <source>
        <strain evidence="1 2">M50-1</strain>
    </source>
</reference>
<dbReference type="EMBL" id="SIJK02000115">
    <property type="protein sequence ID" value="MBP1468926.1"/>
    <property type="molecule type" value="Genomic_DNA"/>
</dbReference>
<protein>
    <submittedName>
        <fullName evidence="1">BrnT family toxin</fullName>
    </submittedName>
</protein>
<proteinExistence type="predicted"/>
<accession>A0ABS4DHL4</accession>
<dbReference type="InterPro" id="IPR007460">
    <property type="entry name" value="BrnT_toxin"/>
</dbReference>
<comment type="caution">
    <text evidence="1">The sequence shown here is derived from an EMBL/GenBank/DDBJ whole genome shotgun (WGS) entry which is preliminary data.</text>
</comment>
<evidence type="ECO:0000313" key="2">
    <source>
        <dbReference type="Proteomes" id="UP001193081"/>
    </source>
</evidence>
<dbReference type="Pfam" id="PF04365">
    <property type="entry name" value="BrnT_toxin"/>
    <property type="match status" value="1"/>
</dbReference>
<name>A0ABS4DHL4_9CHLR</name>
<gene>
    <name evidence="1" type="ORF">EYB53_024670</name>
</gene>
<keyword evidence="2" id="KW-1185">Reference proteome</keyword>
<dbReference type="Proteomes" id="UP001193081">
    <property type="component" value="Unassembled WGS sequence"/>
</dbReference>
<evidence type="ECO:0000313" key="1">
    <source>
        <dbReference type="EMBL" id="MBP1468926.1"/>
    </source>
</evidence>
<dbReference type="InterPro" id="IPR038573">
    <property type="entry name" value="BrnT_sf"/>
</dbReference>